<accession>A0ABU6SSY9</accession>
<comment type="caution">
    <text evidence="4">The sequence shown here is derived from an EMBL/GenBank/DDBJ whole genome shotgun (WGS) entry which is preliminary data.</text>
</comment>
<sequence>MQMLVAKHQFGSYDANLKHWDIRKKGCIHTYKGHSQGISTIKFTPDGRWVVSSEFDNVVKVWDLTAEKLLVTNLVQQSYIFS</sequence>
<organism evidence="4 5">
    <name type="scientific">Stylosanthes scabra</name>
    <dbReference type="NCBI Taxonomy" id="79078"/>
    <lineage>
        <taxon>Eukaryota</taxon>
        <taxon>Viridiplantae</taxon>
        <taxon>Streptophyta</taxon>
        <taxon>Embryophyta</taxon>
        <taxon>Tracheophyta</taxon>
        <taxon>Spermatophyta</taxon>
        <taxon>Magnoliopsida</taxon>
        <taxon>eudicotyledons</taxon>
        <taxon>Gunneridae</taxon>
        <taxon>Pentapetalae</taxon>
        <taxon>rosids</taxon>
        <taxon>fabids</taxon>
        <taxon>Fabales</taxon>
        <taxon>Fabaceae</taxon>
        <taxon>Papilionoideae</taxon>
        <taxon>50 kb inversion clade</taxon>
        <taxon>dalbergioids sensu lato</taxon>
        <taxon>Dalbergieae</taxon>
        <taxon>Pterocarpus clade</taxon>
        <taxon>Stylosanthes</taxon>
    </lineage>
</organism>
<dbReference type="SMART" id="SM00320">
    <property type="entry name" value="WD40"/>
    <property type="match status" value="1"/>
</dbReference>
<evidence type="ECO:0000313" key="4">
    <source>
        <dbReference type="EMBL" id="MED6139375.1"/>
    </source>
</evidence>
<proteinExistence type="predicted"/>
<keyword evidence="5" id="KW-1185">Reference proteome</keyword>
<gene>
    <name evidence="4" type="ORF">PIB30_083256</name>
</gene>
<dbReference type="InterPro" id="IPR036322">
    <property type="entry name" value="WD40_repeat_dom_sf"/>
</dbReference>
<feature type="non-terminal residue" evidence="4">
    <location>
        <position position="82"/>
    </location>
</feature>
<evidence type="ECO:0000256" key="2">
    <source>
        <dbReference type="ARBA" id="ARBA00022737"/>
    </source>
</evidence>
<dbReference type="PROSITE" id="PS50294">
    <property type="entry name" value="WD_REPEATS_REGION"/>
    <property type="match status" value="1"/>
</dbReference>
<dbReference type="PANTHER" id="PTHR19845">
    <property type="entry name" value="KATANIN P80 SUBUNIT"/>
    <property type="match status" value="1"/>
</dbReference>
<keyword evidence="1 3" id="KW-0853">WD repeat</keyword>
<feature type="repeat" description="WD" evidence="3">
    <location>
        <begin position="31"/>
        <end position="72"/>
    </location>
</feature>
<dbReference type="InterPro" id="IPR001680">
    <property type="entry name" value="WD40_rpt"/>
</dbReference>
<evidence type="ECO:0000256" key="1">
    <source>
        <dbReference type="ARBA" id="ARBA00022574"/>
    </source>
</evidence>
<dbReference type="InterPro" id="IPR015943">
    <property type="entry name" value="WD40/YVTN_repeat-like_dom_sf"/>
</dbReference>
<reference evidence="4 5" key="1">
    <citation type="journal article" date="2023" name="Plants (Basel)">
        <title>Bridging the Gap: Combining Genomics and Transcriptomics Approaches to Understand Stylosanthes scabra, an Orphan Legume from the Brazilian Caatinga.</title>
        <authorList>
            <person name="Ferreira-Neto J.R.C."/>
            <person name="da Silva M.D."/>
            <person name="Binneck E."/>
            <person name="de Melo N.F."/>
            <person name="da Silva R.H."/>
            <person name="de Melo A.L.T.M."/>
            <person name="Pandolfi V."/>
            <person name="Bustamante F.O."/>
            <person name="Brasileiro-Vidal A.C."/>
            <person name="Benko-Iseppon A.M."/>
        </authorList>
    </citation>
    <scope>NUCLEOTIDE SEQUENCE [LARGE SCALE GENOMIC DNA]</scope>
    <source>
        <tissue evidence="4">Leaves</tissue>
    </source>
</reference>
<dbReference type="EMBL" id="JASCZI010061725">
    <property type="protein sequence ID" value="MED6139375.1"/>
    <property type="molecule type" value="Genomic_DNA"/>
</dbReference>
<dbReference type="SUPFAM" id="SSF50978">
    <property type="entry name" value="WD40 repeat-like"/>
    <property type="match status" value="1"/>
</dbReference>
<dbReference type="Gene3D" id="2.130.10.10">
    <property type="entry name" value="YVTN repeat-like/Quinoprotein amine dehydrogenase"/>
    <property type="match status" value="1"/>
</dbReference>
<dbReference type="Proteomes" id="UP001341840">
    <property type="component" value="Unassembled WGS sequence"/>
</dbReference>
<name>A0ABU6SSY9_9FABA</name>
<keyword evidence="2" id="KW-0677">Repeat</keyword>
<evidence type="ECO:0000256" key="3">
    <source>
        <dbReference type="PROSITE-ProRule" id="PRU00221"/>
    </source>
</evidence>
<dbReference type="PROSITE" id="PS00678">
    <property type="entry name" value="WD_REPEATS_1"/>
    <property type="match status" value="1"/>
</dbReference>
<dbReference type="Pfam" id="PF00400">
    <property type="entry name" value="WD40"/>
    <property type="match status" value="1"/>
</dbReference>
<dbReference type="PROSITE" id="PS50082">
    <property type="entry name" value="WD_REPEATS_2"/>
    <property type="match status" value="1"/>
</dbReference>
<evidence type="ECO:0000313" key="5">
    <source>
        <dbReference type="Proteomes" id="UP001341840"/>
    </source>
</evidence>
<dbReference type="InterPro" id="IPR019775">
    <property type="entry name" value="WD40_repeat_CS"/>
</dbReference>
<dbReference type="PANTHER" id="PTHR19845:SF15">
    <property type="entry name" value="KATANIN P80 WD40 REPEAT-CONTAINING SUBUNIT B1 HOMOLOG KTN80.2"/>
    <property type="match status" value="1"/>
</dbReference>
<protein>
    <submittedName>
        <fullName evidence="4">Uncharacterized protein</fullName>
    </submittedName>
</protein>